<feature type="transmembrane region" description="Helical" evidence="2">
    <location>
        <begin position="209"/>
        <end position="227"/>
    </location>
</feature>
<keyword evidence="2" id="KW-1133">Transmembrane helix</keyword>
<evidence type="ECO:0000313" key="4">
    <source>
        <dbReference type="Proteomes" id="UP000502823"/>
    </source>
</evidence>
<feature type="compositionally biased region" description="Basic and acidic residues" evidence="1">
    <location>
        <begin position="388"/>
        <end position="399"/>
    </location>
</feature>
<protein>
    <recommendedName>
        <fullName evidence="5">Protein GAMETE EXPRESSED 1</fullName>
    </recommendedName>
</protein>
<evidence type="ECO:0000313" key="3">
    <source>
        <dbReference type="EMBL" id="GFG36909.1"/>
    </source>
</evidence>
<accession>A0A6L2PWK1</accession>
<organism evidence="3 4">
    <name type="scientific">Coptotermes formosanus</name>
    <name type="common">Formosan subterranean termite</name>
    <dbReference type="NCBI Taxonomy" id="36987"/>
    <lineage>
        <taxon>Eukaryota</taxon>
        <taxon>Metazoa</taxon>
        <taxon>Ecdysozoa</taxon>
        <taxon>Arthropoda</taxon>
        <taxon>Hexapoda</taxon>
        <taxon>Insecta</taxon>
        <taxon>Pterygota</taxon>
        <taxon>Neoptera</taxon>
        <taxon>Polyneoptera</taxon>
        <taxon>Dictyoptera</taxon>
        <taxon>Blattodea</taxon>
        <taxon>Blattoidea</taxon>
        <taxon>Termitoidae</taxon>
        <taxon>Rhinotermitidae</taxon>
        <taxon>Coptotermes</taxon>
    </lineage>
</organism>
<keyword evidence="2" id="KW-0812">Transmembrane</keyword>
<feature type="transmembrane region" description="Helical" evidence="2">
    <location>
        <begin position="239"/>
        <end position="256"/>
    </location>
</feature>
<dbReference type="Proteomes" id="UP000502823">
    <property type="component" value="Unassembled WGS sequence"/>
</dbReference>
<feature type="transmembrane region" description="Helical" evidence="2">
    <location>
        <begin position="276"/>
        <end position="298"/>
    </location>
</feature>
<evidence type="ECO:0000256" key="1">
    <source>
        <dbReference type="SAM" id="MobiDB-lite"/>
    </source>
</evidence>
<reference evidence="4" key="1">
    <citation type="submission" date="2020-01" db="EMBL/GenBank/DDBJ databases">
        <title>Draft genome sequence of the Termite Coptotermes fromosanus.</title>
        <authorList>
            <person name="Itakura S."/>
            <person name="Yosikawa Y."/>
            <person name="Umezawa K."/>
        </authorList>
    </citation>
    <scope>NUCLEOTIDE SEQUENCE [LARGE SCALE GENOMIC DNA]</scope>
</reference>
<evidence type="ECO:0008006" key="5">
    <source>
        <dbReference type="Google" id="ProtNLM"/>
    </source>
</evidence>
<evidence type="ECO:0000256" key="2">
    <source>
        <dbReference type="SAM" id="Phobius"/>
    </source>
</evidence>
<keyword evidence="2" id="KW-0472">Membrane</keyword>
<sequence>MAKLIEEGRSQYNLLEQRGNIPHYGSCWKSSVVSLHEGCGHLTENAQTDVALKFTDCFLKMSGHESYECENHPVRADCIKNMPDRAFSVFTEFYTHVYNICFFLQSQIWHEVTERTIDRLSASSDHVTRQLEQAEEVQTMLLQQQRESMSVQEELLSSGLSLSEALHTSQNNLQAIMQEFRTSTFEQKKMLFEVFDRLTSLHAWAIGEISWLDMIVFYISSLIAMYVVTATPRTQDARVWVFIVVTLSAVIERVIVNQFIQANIDQPEMCNESLYWWIWQCRKVMLSACAILIAIAVYRYCDYNAVNHQLLLKIQKQNMEVLNFLEKIRNPGNELDPKITLDNKLVQVRHAALLEPAVLAEGRNVLRKIKLHTNTKSPSPAPSSVGADTDKSDASIKEKREPYRKLVEIQIPGVRYNLRSMPTTVSTTWRETV</sequence>
<comment type="caution">
    <text evidence="3">The sequence shown here is derived from an EMBL/GenBank/DDBJ whole genome shotgun (WGS) entry which is preliminary data.</text>
</comment>
<dbReference type="PANTHER" id="PTHR33538:SF2">
    <property type="entry name" value="PROTEIN GAMETE EXPRESSED 1"/>
    <property type="match status" value="1"/>
</dbReference>
<gene>
    <name evidence="3" type="ORF">Cfor_12459</name>
</gene>
<dbReference type="InterPro" id="IPR040346">
    <property type="entry name" value="GEX1/Brambleberry"/>
</dbReference>
<dbReference type="OrthoDB" id="377549at2759"/>
<name>A0A6L2PWK1_COPFO</name>
<feature type="region of interest" description="Disordered" evidence="1">
    <location>
        <begin position="372"/>
        <end position="399"/>
    </location>
</feature>
<dbReference type="AlphaFoldDB" id="A0A6L2PWK1"/>
<proteinExistence type="predicted"/>
<dbReference type="EMBL" id="BLKM01000661">
    <property type="protein sequence ID" value="GFG36909.1"/>
    <property type="molecule type" value="Genomic_DNA"/>
</dbReference>
<dbReference type="PANTHER" id="PTHR33538">
    <property type="entry name" value="PROTEIN GAMETE EXPRESSED 1"/>
    <property type="match status" value="1"/>
</dbReference>
<keyword evidence="4" id="KW-1185">Reference proteome</keyword>
<dbReference type="InParanoid" id="A0A6L2PWK1"/>